<dbReference type="Gene3D" id="1.10.3290.10">
    <property type="entry name" value="Fido-like domain"/>
    <property type="match status" value="1"/>
</dbReference>
<protein>
    <submittedName>
        <fullName evidence="4">Cell filamentation protein Fic</fullName>
    </submittedName>
</protein>
<dbReference type="GO" id="GO:0005524">
    <property type="term" value="F:ATP binding"/>
    <property type="evidence" value="ECO:0007669"/>
    <property type="project" value="UniProtKB-KW"/>
</dbReference>
<evidence type="ECO:0000313" key="4">
    <source>
        <dbReference type="EMBL" id="OGK05869.1"/>
    </source>
</evidence>
<evidence type="ECO:0000313" key="5">
    <source>
        <dbReference type="Proteomes" id="UP000179243"/>
    </source>
</evidence>
<feature type="binding site" evidence="2">
    <location>
        <begin position="200"/>
        <end position="207"/>
    </location>
    <ligand>
        <name>ATP</name>
        <dbReference type="ChEBI" id="CHEBI:30616"/>
    </ligand>
</feature>
<dbReference type="EMBL" id="MFYX01000046">
    <property type="protein sequence ID" value="OGK05869.1"/>
    <property type="molecule type" value="Genomic_DNA"/>
</dbReference>
<feature type="active site" evidence="1">
    <location>
        <position position="196"/>
    </location>
</feature>
<accession>A0A1F7FGN2</accession>
<feature type="binding site" evidence="2">
    <location>
        <begin position="238"/>
        <end position="239"/>
    </location>
    <ligand>
        <name>ATP</name>
        <dbReference type="ChEBI" id="CHEBI:30616"/>
    </ligand>
</feature>
<evidence type="ECO:0000259" key="3">
    <source>
        <dbReference type="PROSITE" id="PS51459"/>
    </source>
</evidence>
<dbReference type="Pfam" id="PF02661">
    <property type="entry name" value="Fic"/>
    <property type="match status" value="1"/>
</dbReference>
<reference evidence="4 5" key="1">
    <citation type="journal article" date="2016" name="Nat. Commun.">
        <title>Thousands of microbial genomes shed light on interconnected biogeochemical processes in an aquifer system.</title>
        <authorList>
            <person name="Anantharaman K."/>
            <person name="Brown C.T."/>
            <person name="Hug L.A."/>
            <person name="Sharon I."/>
            <person name="Castelle C.J."/>
            <person name="Probst A.J."/>
            <person name="Thomas B.C."/>
            <person name="Singh A."/>
            <person name="Wilkins M.J."/>
            <person name="Karaoz U."/>
            <person name="Brodie E.L."/>
            <person name="Williams K.H."/>
            <person name="Hubbard S.S."/>
            <person name="Banfield J.F."/>
        </authorList>
    </citation>
    <scope>NUCLEOTIDE SEQUENCE [LARGE SCALE GENOMIC DNA]</scope>
</reference>
<evidence type="ECO:0000256" key="2">
    <source>
        <dbReference type="PIRSR" id="PIRSR640198-2"/>
    </source>
</evidence>
<comment type="caution">
    <text evidence="4">The sequence shown here is derived from an EMBL/GenBank/DDBJ whole genome shotgun (WGS) entry which is preliminary data.</text>
</comment>
<organism evidence="4 5">
    <name type="scientific">Candidatus Raymondbacteria bacterium RIFOXYD12_FULL_49_13</name>
    <dbReference type="NCBI Taxonomy" id="1817890"/>
    <lineage>
        <taxon>Bacteria</taxon>
        <taxon>Raymondiibacteriota</taxon>
    </lineage>
</organism>
<feature type="domain" description="Fido" evidence="3">
    <location>
        <begin position="108"/>
        <end position="262"/>
    </location>
</feature>
<dbReference type="InterPro" id="IPR036597">
    <property type="entry name" value="Fido-like_dom_sf"/>
</dbReference>
<dbReference type="AlphaFoldDB" id="A0A1F7FGN2"/>
<keyword evidence="2" id="KW-0547">Nucleotide-binding</keyword>
<dbReference type="PANTHER" id="PTHR13504:SF33">
    <property type="entry name" value="FIC FAMILY PROTEIN"/>
    <property type="match status" value="1"/>
</dbReference>
<proteinExistence type="predicted"/>
<keyword evidence="2" id="KW-0067">ATP-binding</keyword>
<dbReference type="PROSITE" id="PS51459">
    <property type="entry name" value="FIDO"/>
    <property type="match status" value="1"/>
</dbReference>
<dbReference type="PANTHER" id="PTHR13504">
    <property type="entry name" value="FIDO DOMAIN-CONTAINING PROTEIN DDB_G0283145"/>
    <property type="match status" value="1"/>
</dbReference>
<name>A0A1F7FGN2_UNCRA</name>
<dbReference type="Proteomes" id="UP000179243">
    <property type="component" value="Unassembled WGS sequence"/>
</dbReference>
<sequence>MKSFVPEYLKNLRLTPDIANQLRVLGEFKGREALYQRQSPEAMEKLLESAIIQSTQSSNRIEGVIASDKRVSAIVKSHATPRNRSEQEIAGYRDILCLIHQSNQDMPITENVILQFHSMLFRYATIKAGTWKNGDNEIVEIRSDGSRYVRFKPVSAFETSRYMTDLVVAYAELVRTEAYEPLILIPLFVLDFLCVHPFTDGNGRIGRLLTLLLLYKAGYSVGKYISLERIIEDSKEGYYETLRTASEGWHASKHDSITWLSYFYGMLVRAYKEFEANVGIFNGKGSKTEQVVAAINRFVLPFGITEVEKNCPNVSRDMIRKILRDLRSQGIIKAVGRGKAARWQKTGNKEGNLA</sequence>
<dbReference type="SUPFAM" id="SSF140931">
    <property type="entry name" value="Fic-like"/>
    <property type="match status" value="1"/>
</dbReference>
<dbReference type="InterPro" id="IPR040198">
    <property type="entry name" value="Fido_containing"/>
</dbReference>
<evidence type="ECO:0000256" key="1">
    <source>
        <dbReference type="PIRSR" id="PIRSR640198-1"/>
    </source>
</evidence>
<gene>
    <name evidence="4" type="ORF">A2519_04255</name>
</gene>
<dbReference type="InterPro" id="IPR003812">
    <property type="entry name" value="Fido"/>
</dbReference>